<evidence type="ECO:0000256" key="6">
    <source>
        <dbReference type="ARBA" id="ARBA00022844"/>
    </source>
</evidence>
<evidence type="ECO:0000256" key="4">
    <source>
        <dbReference type="ARBA" id="ARBA00022595"/>
    </source>
</evidence>
<keyword evidence="10" id="KW-1160">Virus entry into host cell</keyword>
<name>Q68990_9ADEN</name>
<evidence type="ECO:0000256" key="10">
    <source>
        <dbReference type="ARBA" id="ARBA00023296"/>
    </source>
</evidence>
<sequence length="449" mass="51023">MESSNTATRIFAPTEGRNSIIYSNLPPVQDTTKIFYIDNKAIDIESYNQEKDHSNYYTNIIQTQNISTIDSSIQQIQLDERSRWGGELHTSLVTSVMNCTKHFNSDRCLVKIQTIKSPPTFEWKELKIPEGNYVLNEFIDLLNEGITSLYLQYGRQQGVLEEDIGIKFDTRNFEIGKDPTTNLVTPGKYLFKGYHADIILLPGWAIDFSFSRLGNILGIRKRETYKAGFLIEYDDLTNGNIPPLLDVANYKSTSQAKPLLQDPSGRSYHVMDSDSNRPVTAYRSFVLSYNNEGAAKLKFLMCMSDITGGLNQLYWCLPDSYKPPVSFKQETQVDKLPVVGMQLFFLFVCKSVYSGAAVYTQLIEQQTNLTQIFNRFHDNEILKQAPYVNQVLLAENVPINVNQGTIPIFSTLPGVQRVVVEDDRRRTVPYVTKSLATVYPKVLSSKTLQ</sequence>
<keyword evidence="4" id="KW-1162">Viral penetration into host cytoplasm</keyword>
<keyword evidence="8" id="KW-0426">Late protein</keyword>
<evidence type="ECO:0000256" key="7">
    <source>
        <dbReference type="ARBA" id="ARBA00022890"/>
    </source>
</evidence>
<evidence type="ECO:0000256" key="8">
    <source>
        <dbReference type="ARBA" id="ARBA00022921"/>
    </source>
</evidence>
<evidence type="ECO:0000256" key="5">
    <source>
        <dbReference type="ARBA" id="ARBA00022804"/>
    </source>
</evidence>
<keyword evidence="3" id="KW-0945">Host-virus interaction</keyword>
<dbReference type="Gene3D" id="3.90.1620.10">
    <property type="entry name" value="adenovirus 2 penton base, domain 2"/>
    <property type="match status" value="1"/>
</dbReference>
<evidence type="ECO:0000256" key="1">
    <source>
        <dbReference type="ARBA" id="ARBA00022561"/>
    </source>
</evidence>
<proteinExistence type="predicted"/>
<keyword evidence="6" id="KW-0946">Virion</keyword>
<protein>
    <submittedName>
        <fullName evidence="11">Penton base</fullName>
    </submittedName>
</protein>
<evidence type="ECO:0000313" key="11">
    <source>
        <dbReference type="EMBL" id="AAA99142.1"/>
    </source>
</evidence>
<evidence type="ECO:0000256" key="2">
    <source>
        <dbReference type="ARBA" id="ARBA00022562"/>
    </source>
</evidence>
<dbReference type="GO" id="GO:0019062">
    <property type="term" value="P:virion attachment to host cell"/>
    <property type="evidence" value="ECO:0007669"/>
    <property type="project" value="UniProtKB-KW"/>
</dbReference>
<evidence type="ECO:0000256" key="9">
    <source>
        <dbReference type="ARBA" id="ARBA00023275"/>
    </source>
</evidence>
<organism evidence="11">
    <name type="scientific">Turkey adenovirus 3</name>
    <dbReference type="NCBI Taxonomy" id="41678"/>
    <lineage>
        <taxon>Viruses</taxon>
        <taxon>Varidnaviria</taxon>
        <taxon>Bamfordvirae</taxon>
        <taxon>Preplasmiviricota</taxon>
        <taxon>Polisuviricotina</taxon>
        <taxon>Pharingeaviricetes</taxon>
        <taxon>Rowavirales</taxon>
        <taxon>Adenoviridae</taxon>
        <taxon>Siadenovirus</taxon>
        <taxon>Siadenovirus gallopavotertii</taxon>
        <taxon>Turkey siadenovirus A</taxon>
    </lineage>
</organism>
<dbReference type="Gene3D" id="2.60.120.550">
    <property type="entry name" value="Penton protein, domain 1"/>
    <property type="match status" value="1"/>
</dbReference>
<dbReference type="GO" id="GO:0075509">
    <property type="term" value="P:endocytosis involved in viral entry into host cell"/>
    <property type="evidence" value="ECO:0007669"/>
    <property type="project" value="UniProtKB-KW"/>
</dbReference>
<evidence type="ECO:0000256" key="3">
    <source>
        <dbReference type="ARBA" id="ARBA00022581"/>
    </source>
</evidence>
<keyword evidence="1" id="KW-0167">Capsid protein</keyword>
<reference evidence="11" key="1">
    <citation type="journal article" date="1996" name="J. Gen. Virol.">
        <title>Characterization of the haemorrhagic enteritis virus genome and the sequence of the putative penton base and core protein genes.</title>
        <authorList>
            <person name="Jucker M.T."/>
            <person name="McQuiston J.R."/>
            <person name="van den Hurk J.V."/>
            <person name="Boyle S.M."/>
            <person name="Pierson F.W."/>
        </authorList>
    </citation>
    <scope>NUCLEOTIDE SEQUENCE</scope>
    <source>
        <strain evidence="11">type A</strain>
    </source>
</reference>
<accession>Q68990</accession>
<dbReference type="EMBL" id="U31805">
    <property type="protein sequence ID" value="AAA99142.1"/>
    <property type="molecule type" value="Genomic_DNA"/>
</dbReference>
<dbReference type="InterPro" id="IPR002605">
    <property type="entry name" value="Adeno_Penton_B"/>
</dbReference>
<keyword evidence="2" id="KW-1048">Host nucleus</keyword>
<keyword evidence="5" id="KW-1161">Viral attachment to host cell</keyword>
<keyword evidence="9" id="KW-1148">T=25 icosahedral capsid protein</keyword>
<dbReference type="Pfam" id="PF01686">
    <property type="entry name" value="Adeno_Penton_B"/>
    <property type="match status" value="1"/>
</dbReference>
<dbReference type="GO" id="GO:0039623">
    <property type="term" value="C:T=25 icosahedral viral capsid"/>
    <property type="evidence" value="ECO:0007669"/>
    <property type="project" value="UniProtKB-KW"/>
</dbReference>
<keyword evidence="7" id="KW-1164">Virus endocytosis by host</keyword>